<organism evidence="3 4">
    <name type="scientific">Nostocoides australiense Ben110</name>
    <dbReference type="NCBI Taxonomy" id="1193182"/>
    <lineage>
        <taxon>Bacteria</taxon>
        <taxon>Bacillati</taxon>
        <taxon>Actinomycetota</taxon>
        <taxon>Actinomycetes</taxon>
        <taxon>Micrococcales</taxon>
        <taxon>Intrasporangiaceae</taxon>
        <taxon>Nostocoides</taxon>
    </lineage>
</organism>
<dbReference type="STRING" id="1193182.BN11_2590001"/>
<dbReference type="SUPFAM" id="SSF81606">
    <property type="entry name" value="PP2C-like"/>
    <property type="match status" value="1"/>
</dbReference>
<evidence type="ECO:0000259" key="2">
    <source>
        <dbReference type="PROSITE" id="PS51746"/>
    </source>
</evidence>
<dbReference type="Proteomes" id="UP000035763">
    <property type="component" value="Unassembled WGS sequence"/>
</dbReference>
<dbReference type="Pfam" id="PF13672">
    <property type="entry name" value="PP2C_2"/>
    <property type="match status" value="1"/>
</dbReference>
<reference evidence="3 4" key="1">
    <citation type="journal article" date="2013" name="ISME J.">
        <title>A metabolic model for members of the genus Tetrasphaera involved in enhanced biological phosphorus removal.</title>
        <authorList>
            <person name="Kristiansen R."/>
            <person name="Nguyen H.T.T."/>
            <person name="Saunders A.M."/>
            <person name="Nielsen J.L."/>
            <person name="Wimmer R."/>
            <person name="Le V.Q."/>
            <person name="McIlroy S.J."/>
            <person name="Petrovski S."/>
            <person name="Seviour R.J."/>
            <person name="Calteau A."/>
            <person name="Nielsen K.L."/>
            <person name="Nielsen P.H."/>
        </authorList>
    </citation>
    <scope>NUCLEOTIDE SEQUENCE [LARGE SCALE GENOMIC DNA]</scope>
    <source>
        <strain evidence="3 4">Ben110</strain>
    </source>
</reference>
<feature type="region of interest" description="Disordered" evidence="1">
    <location>
        <begin position="325"/>
        <end position="432"/>
    </location>
</feature>
<accession>W6JV50</accession>
<name>W6JV50_9MICO</name>
<dbReference type="AlphaFoldDB" id="W6JV50"/>
<protein>
    <recommendedName>
        <fullName evidence="2">PPM-type phosphatase domain-containing protein</fullName>
    </recommendedName>
</protein>
<comment type="caution">
    <text evidence="3">The sequence shown here is derived from an EMBL/GenBank/DDBJ whole genome shotgun (WGS) entry which is preliminary data.</text>
</comment>
<feature type="domain" description="PPM-type phosphatase" evidence="2">
    <location>
        <begin position="51"/>
        <end position="307"/>
    </location>
</feature>
<dbReference type="SMART" id="SM00332">
    <property type="entry name" value="PP2Cc"/>
    <property type="match status" value="1"/>
</dbReference>
<dbReference type="InterPro" id="IPR036457">
    <property type="entry name" value="PPM-type-like_dom_sf"/>
</dbReference>
<dbReference type="PROSITE" id="PS51746">
    <property type="entry name" value="PPM_2"/>
    <property type="match status" value="1"/>
</dbReference>
<dbReference type="EMBL" id="CAJA01000178">
    <property type="protein sequence ID" value="CCH73328.1"/>
    <property type="molecule type" value="Genomic_DNA"/>
</dbReference>
<dbReference type="CDD" id="cd00143">
    <property type="entry name" value="PP2Cc"/>
    <property type="match status" value="1"/>
</dbReference>
<dbReference type="InterPro" id="IPR001932">
    <property type="entry name" value="PPM-type_phosphatase-like_dom"/>
</dbReference>
<evidence type="ECO:0000256" key="1">
    <source>
        <dbReference type="SAM" id="MobiDB-lite"/>
    </source>
</evidence>
<evidence type="ECO:0000313" key="4">
    <source>
        <dbReference type="Proteomes" id="UP000035763"/>
    </source>
</evidence>
<keyword evidence="4" id="KW-1185">Reference proteome</keyword>
<gene>
    <name evidence="3" type="ORF">BN11_2590001</name>
</gene>
<evidence type="ECO:0000313" key="3">
    <source>
        <dbReference type="EMBL" id="CCH73328.1"/>
    </source>
</evidence>
<sequence length="432" mass="43501">MPGAASSYDATPVAVRCGTCGEGVYTDGYCDQCGAKEPNPRDHLEENVAVWVGGVSDIGRRHSRNEDALALAAQADPVSWAVLVVCDGVSNTTDSDIASLAAARAARTVLEQPLSSGMGVAAAAQAAATKRLGEAVAAANGAVIGKTKQGDEHSPSCTFTGAIVDGRTAYVANVGDSRIYWLPDSGGGEQLSIDDSVAAEQIASGIERKVAETGPMAHSITRWLGIDAPDDLTPHTRTIQLSEPGWLMLCTDGLWNYCSEASALHDKIVEFQANGTPAQPLPLARALVGFANNAGGADNITVALARIPADGEDIAAAGAVLQAPAPEATAEVPPVPGKTSDATAPDPAGVTDASTQAPGIPAEESGTPAGPLEAPAEAPAETPTQALGIPGEQPSIPAEQTAAGAAAPPTGETQDTESAGDLAGSAHTEKGQ</sequence>
<proteinExistence type="predicted"/>
<feature type="compositionally biased region" description="Low complexity" evidence="1">
    <location>
        <begin position="397"/>
        <end position="413"/>
    </location>
</feature>
<dbReference type="SMART" id="SM00331">
    <property type="entry name" value="PP2C_SIG"/>
    <property type="match status" value="1"/>
</dbReference>
<feature type="compositionally biased region" description="Low complexity" evidence="1">
    <location>
        <begin position="366"/>
        <end position="384"/>
    </location>
</feature>
<dbReference type="Gene3D" id="3.60.40.10">
    <property type="entry name" value="PPM-type phosphatase domain"/>
    <property type="match status" value="1"/>
</dbReference>